<dbReference type="Pfam" id="PF13911">
    <property type="entry name" value="AhpC-TSA_2"/>
    <property type="match status" value="1"/>
</dbReference>
<dbReference type="EMBL" id="JBFNXQ010000038">
    <property type="protein sequence ID" value="MEX5719348.1"/>
    <property type="molecule type" value="Genomic_DNA"/>
</dbReference>
<name>A0ABV3XFI6_9ACTN</name>
<dbReference type="Proteomes" id="UP001560045">
    <property type="component" value="Unassembled WGS sequence"/>
</dbReference>
<proteinExistence type="predicted"/>
<evidence type="ECO:0000313" key="2">
    <source>
        <dbReference type="Proteomes" id="UP001560045"/>
    </source>
</evidence>
<keyword evidence="2" id="KW-1185">Reference proteome</keyword>
<dbReference type="RefSeq" id="WP_369207095.1">
    <property type="nucleotide sequence ID" value="NZ_JBFNXQ010000038.1"/>
</dbReference>
<organism evidence="1 2">
    <name type="scientific">Geodermatophilus maliterrae</name>
    <dbReference type="NCBI Taxonomy" id="3162531"/>
    <lineage>
        <taxon>Bacteria</taxon>
        <taxon>Bacillati</taxon>
        <taxon>Actinomycetota</taxon>
        <taxon>Actinomycetes</taxon>
        <taxon>Geodermatophilales</taxon>
        <taxon>Geodermatophilaceae</taxon>
        <taxon>Geodermatophilus</taxon>
    </lineage>
</organism>
<gene>
    <name evidence="1" type="ORF">ABQ292_13345</name>
</gene>
<sequence length="128" mass="13754">MQGEVRAAGAPELGPVLVGFGPADRLAAVVRRAGFTGAVLSDPGRALYRRLGIGRAPWWRVYNPGTLVLYARALRSGTRLTRPSGEDTRQLGGDAVVVDGTVVEVWRPRSPDDRPPADEVVRAALARR</sequence>
<comment type="caution">
    <text evidence="1">The sequence shown here is derived from an EMBL/GenBank/DDBJ whole genome shotgun (WGS) entry which is preliminary data.</text>
</comment>
<protein>
    <submittedName>
        <fullName evidence="1">AhpC/TSA family protein</fullName>
    </submittedName>
</protein>
<dbReference type="InterPro" id="IPR032801">
    <property type="entry name" value="PXL2A/B/C"/>
</dbReference>
<evidence type="ECO:0000313" key="1">
    <source>
        <dbReference type="EMBL" id="MEX5719348.1"/>
    </source>
</evidence>
<accession>A0ABV3XFI6</accession>
<reference evidence="1 2" key="1">
    <citation type="submission" date="2024-06" db="EMBL/GenBank/DDBJ databases">
        <title>Draft genome sequence of Geodermatophilus badlandi, a novel member of the Geodermatophilaceae isolated from badland sedimentary rocks in the Red desert, Wyoming, USA.</title>
        <authorList>
            <person name="Ben Tekaya S."/>
            <person name="Nouioui I."/>
            <person name="Flores G.M."/>
            <person name="Shaal M.N."/>
            <person name="Bredoire F."/>
            <person name="Basile F."/>
            <person name="Van Diepen L."/>
            <person name="Ward N.L."/>
        </authorList>
    </citation>
    <scope>NUCLEOTIDE SEQUENCE [LARGE SCALE GENOMIC DNA]</scope>
    <source>
        <strain evidence="1 2">WL48A</strain>
    </source>
</reference>